<comment type="caution">
    <text evidence="2">The sequence shown here is derived from an EMBL/GenBank/DDBJ whole genome shotgun (WGS) entry which is preliminary data.</text>
</comment>
<name>A0A3M7LBY1_9FLAO</name>
<accession>A0A3M7LBY1</accession>
<evidence type="ECO:0000313" key="3">
    <source>
        <dbReference type="Proteomes" id="UP000267524"/>
    </source>
</evidence>
<keyword evidence="3" id="KW-1185">Reference proteome</keyword>
<dbReference type="Gene3D" id="1.10.132.80">
    <property type="match status" value="1"/>
</dbReference>
<dbReference type="InterPro" id="IPR032066">
    <property type="entry name" value="GP3_package"/>
</dbReference>
<gene>
    <name evidence="2" type="ORF">D1632_15535</name>
</gene>
<feature type="region of interest" description="Disordered" evidence="1">
    <location>
        <begin position="1"/>
        <end position="30"/>
    </location>
</feature>
<protein>
    <recommendedName>
        <fullName evidence="4">DNA packaging protein</fullName>
    </recommendedName>
</protein>
<evidence type="ECO:0000313" key="2">
    <source>
        <dbReference type="EMBL" id="RMZ58976.1"/>
    </source>
</evidence>
<sequence length="178" mass="20203">MGKQDKNNGRTPDGKFTKGNKLSVGNEGGRPLKFKRPKELEILCKRYFEWADQTPWIKNDVIRSGDHAGAPLHIPTQRPYTLVALCHHLGISKACWKDYEERTEFFDVTMWAREKIENQQIEGALVGVFNANLTARIQGIAEKKQHEGNKEAPIVTESTTKVIFEDYSQNPGIIPNQP</sequence>
<feature type="compositionally biased region" description="Basic and acidic residues" evidence="1">
    <location>
        <begin position="1"/>
        <end position="16"/>
    </location>
</feature>
<dbReference type="AlphaFoldDB" id="A0A3M7LBY1"/>
<dbReference type="RefSeq" id="WP_122548123.1">
    <property type="nucleotide sequence ID" value="NZ_QWIV01000014.1"/>
</dbReference>
<organism evidence="2 3">
    <name type="scientific">Chryseobacterium nematophagum</name>
    <dbReference type="NCBI Taxonomy" id="2305228"/>
    <lineage>
        <taxon>Bacteria</taxon>
        <taxon>Pseudomonadati</taxon>
        <taxon>Bacteroidota</taxon>
        <taxon>Flavobacteriia</taxon>
        <taxon>Flavobacteriales</taxon>
        <taxon>Weeksellaceae</taxon>
        <taxon>Chryseobacterium group</taxon>
        <taxon>Chryseobacterium</taxon>
    </lineage>
</organism>
<dbReference type="EMBL" id="QWIV01000014">
    <property type="protein sequence ID" value="RMZ58976.1"/>
    <property type="molecule type" value="Genomic_DNA"/>
</dbReference>
<reference evidence="2 3" key="1">
    <citation type="submission" date="2018-08" db="EMBL/GenBank/DDBJ databases">
        <title>Chryseobacterium nematophagum: a novel matrix digesting pathogen of nematodes.</title>
        <authorList>
            <person name="Page A."/>
            <person name="Roberts M."/>
            <person name="Felix M.-A."/>
            <person name="Weir W."/>
        </authorList>
    </citation>
    <scope>NUCLEOTIDE SEQUENCE [LARGE SCALE GENOMIC DNA]</scope>
    <source>
        <strain evidence="2 3">JUb275</strain>
    </source>
</reference>
<dbReference type="Proteomes" id="UP000267524">
    <property type="component" value="Unassembled WGS sequence"/>
</dbReference>
<evidence type="ECO:0008006" key="4">
    <source>
        <dbReference type="Google" id="ProtNLM"/>
    </source>
</evidence>
<proteinExistence type="predicted"/>
<evidence type="ECO:0000256" key="1">
    <source>
        <dbReference type="SAM" id="MobiDB-lite"/>
    </source>
</evidence>
<dbReference type="Pfam" id="PF16677">
    <property type="entry name" value="GP3_package"/>
    <property type="match status" value="1"/>
</dbReference>